<reference evidence="4" key="1">
    <citation type="submission" date="2023-06" db="EMBL/GenBank/DDBJ databases">
        <title>Genomic analysis of the entomopathogenic nematode Steinernema hermaphroditum.</title>
        <authorList>
            <person name="Schwarz E.M."/>
            <person name="Heppert J.K."/>
            <person name="Baniya A."/>
            <person name="Schwartz H.T."/>
            <person name="Tan C.-H."/>
            <person name="Antoshechkin I."/>
            <person name="Sternberg P.W."/>
            <person name="Goodrich-Blair H."/>
            <person name="Dillman A.R."/>
        </authorList>
    </citation>
    <scope>NUCLEOTIDE SEQUENCE</scope>
    <source>
        <strain evidence="4">PS9179</strain>
        <tissue evidence="4">Whole animal</tissue>
    </source>
</reference>
<evidence type="ECO:0000256" key="1">
    <source>
        <dbReference type="ARBA" id="ARBA00023157"/>
    </source>
</evidence>
<organism evidence="4 5">
    <name type="scientific">Steinernema hermaphroditum</name>
    <dbReference type="NCBI Taxonomy" id="289476"/>
    <lineage>
        <taxon>Eukaryota</taxon>
        <taxon>Metazoa</taxon>
        <taxon>Ecdysozoa</taxon>
        <taxon>Nematoda</taxon>
        <taxon>Chromadorea</taxon>
        <taxon>Rhabditida</taxon>
        <taxon>Tylenchina</taxon>
        <taxon>Panagrolaimomorpha</taxon>
        <taxon>Strongyloidoidea</taxon>
        <taxon>Steinernematidae</taxon>
        <taxon>Steinernema</taxon>
    </lineage>
</organism>
<dbReference type="Pfam" id="PF00089">
    <property type="entry name" value="Trypsin"/>
    <property type="match status" value="1"/>
</dbReference>
<dbReference type="InterPro" id="IPR009003">
    <property type="entry name" value="Peptidase_S1_PA"/>
</dbReference>
<accession>A0AA39H8N1</accession>
<dbReference type="SMART" id="SM00020">
    <property type="entry name" value="Tryp_SPc"/>
    <property type="match status" value="1"/>
</dbReference>
<evidence type="ECO:0000313" key="5">
    <source>
        <dbReference type="Proteomes" id="UP001175271"/>
    </source>
</evidence>
<dbReference type="PANTHER" id="PTHR24256">
    <property type="entry name" value="TRYPTASE-RELATED"/>
    <property type="match status" value="1"/>
</dbReference>
<dbReference type="InterPro" id="IPR043504">
    <property type="entry name" value="Peptidase_S1_PA_chymotrypsin"/>
</dbReference>
<dbReference type="InterPro" id="IPR051487">
    <property type="entry name" value="Ser/Thr_Proteases_Immune/Dev"/>
</dbReference>
<dbReference type="GO" id="GO:0006508">
    <property type="term" value="P:proteolysis"/>
    <property type="evidence" value="ECO:0007669"/>
    <property type="project" value="InterPro"/>
</dbReference>
<dbReference type="EMBL" id="JAUCMV010000005">
    <property type="protein sequence ID" value="KAK0400149.1"/>
    <property type="molecule type" value="Genomic_DNA"/>
</dbReference>
<sequence>MRMGTRRRPHPAGLHENNVGDLEVNPVFIGDWHTMKANRKLLVCLLLIFFDSARTNNNLEVFNGDEARIGEFPFFVLFQIKRNDIAILGVTVPFAFTSYVKNISILKDDSKIMIPKNTVKAIGSGDVGRGIPSDILRKANMEISEQSKCRKIYLCSALRQFCCEDPEKKSASKGDSGAPLLVSVRHQGKKIWAALGMTLSGLERSEHEDQEPSLFLRLSPYCNYIKREIGEDFDCI</sequence>
<comment type="similarity">
    <text evidence="2">Belongs to the peptidase S1 family. CLIP subfamily.</text>
</comment>
<proteinExistence type="inferred from homology"/>
<dbReference type="Gene3D" id="2.40.10.10">
    <property type="entry name" value="Trypsin-like serine proteases"/>
    <property type="match status" value="1"/>
</dbReference>
<comment type="caution">
    <text evidence="4">The sequence shown here is derived from an EMBL/GenBank/DDBJ whole genome shotgun (WGS) entry which is preliminary data.</text>
</comment>
<name>A0AA39H8N1_9BILA</name>
<protein>
    <recommendedName>
        <fullName evidence="3">Peptidase S1 domain-containing protein</fullName>
    </recommendedName>
</protein>
<evidence type="ECO:0000313" key="4">
    <source>
        <dbReference type="EMBL" id="KAK0400149.1"/>
    </source>
</evidence>
<dbReference type="InterPro" id="IPR001254">
    <property type="entry name" value="Trypsin_dom"/>
</dbReference>
<evidence type="ECO:0000256" key="2">
    <source>
        <dbReference type="ARBA" id="ARBA00024195"/>
    </source>
</evidence>
<gene>
    <name evidence="4" type="ORF">QR680_003377</name>
</gene>
<dbReference type="GO" id="GO:0004252">
    <property type="term" value="F:serine-type endopeptidase activity"/>
    <property type="evidence" value="ECO:0007669"/>
    <property type="project" value="InterPro"/>
</dbReference>
<dbReference type="Proteomes" id="UP001175271">
    <property type="component" value="Unassembled WGS sequence"/>
</dbReference>
<keyword evidence="5" id="KW-1185">Reference proteome</keyword>
<feature type="domain" description="Peptidase S1" evidence="3">
    <location>
        <begin position="83"/>
        <end position="230"/>
    </location>
</feature>
<keyword evidence="1" id="KW-1015">Disulfide bond</keyword>
<evidence type="ECO:0000259" key="3">
    <source>
        <dbReference type="PROSITE" id="PS50240"/>
    </source>
</evidence>
<dbReference type="SUPFAM" id="SSF50494">
    <property type="entry name" value="Trypsin-like serine proteases"/>
    <property type="match status" value="1"/>
</dbReference>
<dbReference type="AlphaFoldDB" id="A0AA39H8N1"/>
<dbReference type="PROSITE" id="PS50240">
    <property type="entry name" value="TRYPSIN_DOM"/>
    <property type="match status" value="1"/>
</dbReference>